<evidence type="ECO:0000313" key="3">
    <source>
        <dbReference type="Proteomes" id="UP000324222"/>
    </source>
</evidence>
<dbReference type="EMBL" id="VSRR010001110">
    <property type="protein sequence ID" value="MPC22650.1"/>
    <property type="molecule type" value="Genomic_DNA"/>
</dbReference>
<gene>
    <name evidence="2" type="ORF">E2C01_015670</name>
</gene>
<name>A0A5B7DMG5_PORTR</name>
<evidence type="ECO:0000256" key="1">
    <source>
        <dbReference type="SAM" id="MobiDB-lite"/>
    </source>
</evidence>
<accession>A0A5B7DMG5</accession>
<organism evidence="2 3">
    <name type="scientific">Portunus trituberculatus</name>
    <name type="common">Swimming crab</name>
    <name type="synonym">Neptunus trituberculatus</name>
    <dbReference type="NCBI Taxonomy" id="210409"/>
    <lineage>
        <taxon>Eukaryota</taxon>
        <taxon>Metazoa</taxon>
        <taxon>Ecdysozoa</taxon>
        <taxon>Arthropoda</taxon>
        <taxon>Crustacea</taxon>
        <taxon>Multicrustacea</taxon>
        <taxon>Malacostraca</taxon>
        <taxon>Eumalacostraca</taxon>
        <taxon>Eucarida</taxon>
        <taxon>Decapoda</taxon>
        <taxon>Pleocyemata</taxon>
        <taxon>Brachyura</taxon>
        <taxon>Eubrachyura</taxon>
        <taxon>Portunoidea</taxon>
        <taxon>Portunidae</taxon>
        <taxon>Portuninae</taxon>
        <taxon>Portunus</taxon>
    </lineage>
</organism>
<dbReference type="AlphaFoldDB" id="A0A5B7DMG5"/>
<protein>
    <submittedName>
        <fullName evidence="2">Uncharacterized protein</fullName>
    </submittedName>
</protein>
<keyword evidence="3" id="KW-1185">Reference proteome</keyword>
<proteinExistence type="predicted"/>
<feature type="region of interest" description="Disordered" evidence="1">
    <location>
        <begin position="81"/>
        <end position="101"/>
    </location>
</feature>
<comment type="caution">
    <text evidence="2">The sequence shown here is derived from an EMBL/GenBank/DDBJ whole genome shotgun (WGS) entry which is preliminary data.</text>
</comment>
<reference evidence="2 3" key="1">
    <citation type="submission" date="2019-05" db="EMBL/GenBank/DDBJ databases">
        <title>Another draft genome of Portunus trituberculatus and its Hox gene families provides insights of decapod evolution.</title>
        <authorList>
            <person name="Jeong J.-H."/>
            <person name="Song I."/>
            <person name="Kim S."/>
            <person name="Choi T."/>
            <person name="Kim D."/>
            <person name="Ryu S."/>
            <person name="Kim W."/>
        </authorList>
    </citation>
    <scope>NUCLEOTIDE SEQUENCE [LARGE SCALE GENOMIC DNA]</scope>
    <source>
        <tissue evidence="2">Muscle</tissue>
    </source>
</reference>
<dbReference type="Proteomes" id="UP000324222">
    <property type="component" value="Unassembled WGS sequence"/>
</dbReference>
<sequence>MVGNVNKVGLGARLRGEFEVSWGPARHKGWAAAPTGRQFSPGTRRPTDFHVLLRATRPDCGGGIFTSRLIFGVSIESQAASRGPVAPGMAGDAEGGGGEAM</sequence>
<evidence type="ECO:0000313" key="2">
    <source>
        <dbReference type="EMBL" id="MPC22650.1"/>
    </source>
</evidence>